<keyword evidence="15" id="KW-1185">Reference proteome</keyword>
<keyword evidence="8 10" id="KW-0472">Membrane</keyword>
<evidence type="ECO:0000256" key="5">
    <source>
        <dbReference type="ARBA" id="ARBA00022490"/>
    </source>
</evidence>
<feature type="transmembrane region" description="Helical" evidence="12">
    <location>
        <begin position="170"/>
        <end position="194"/>
    </location>
</feature>
<dbReference type="PROSITE" id="PS50053">
    <property type="entry name" value="UBIQUITIN_2"/>
    <property type="match status" value="7"/>
</dbReference>
<dbReference type="Proteomes" id="UP001055712">
    <property type="component" value="Unassembled WGS sequence"/>
</dbReference>
<dbReference type="InterPro" id="IPR018108">
    <property type="entry name" value="MCP_transmembrane"/>
</dbReference>
<keyword evidence="6" id="KW-1017">Isopeptide bond</keyword>
<proteinExistence type="inferred from homology"/>
<comment type="subcellular location">
    <subcellularLocation>
        <location evidence="3">Cytoplasm</location>
    </subcellularLocation>
    <subcellularLocation>
        <location evidence="2">Membrane</location>
        <topology evidence="2">Multi-pass membrane protein</topology>
    </subcellularLocation>
    <subcellularLocation>
        <location evidence="1">Nucleus</location>
    </subcellularLocation>
</comment>
<evidence type="ECO:0000256" key="8">
    <source>
        <dbReference type="ARBA" id="ARBA00023136"/>
    </source>
</evidence>
<dbReference type="OrthoDB" id="1494634at2759"/>
<dbReference type="GO" id="GO:0016020">
    <property type="term" value="C:membrane"/>
    <property type="evidence" value="ECO:0007669"/>
    <property type="project" value="UniProtKB-SubCell"/>
</dbReference>
<dbReference type="EMBL" id="SIDB01000010">
    <property type="protein sequence ID" value="KAI3427078.1"/>
    <property type="molecule type" value="Genomic_DNA"/>
</dbReference>
<evidence type="ECO:0000256" key="4">
    <source>
        <dbReference type="ARBA" id="ARBA00008430"/>
    </source>
</evidence>
<dbReference type="PROSITE" id="PS00299">
    <property type="entry name" value="UBIQUITIN_1"/>
    <property type="match status" value="7"/>
</dbReference>
<dbReference type="SUPFAM" id="SSF103506">
    <property type="entry name" value="Mitochondrial carrier"/>
    <property type="match status" value="1"/>
</dbReference>
<feature type="domain" description="Ubiquitin-like" evidence="13">
    <location>
        <begin position="505"/>
        <end position="580"/>
    </location>
</feature>
<feature type="repeat" description="Solcar" evidence="10">
    <location>
        <begin position="274"/>
        <end position="359"/>
    </location>
</feature>
<dbReference type="SUPFAM" id="SSF54236">
    <property type="entry name" value="Ubiquitin-like"/>
    <property type="match status" value="7"/>
</dbReference>
<feature type="repeat" description="Solcar" evidence="10">
    <location>
        <begin position="12"/>
        <end position="157"/>
    </location>
</feature>
<feature type="domain" description="Ubiquitin-like" evidence="13">
    <location>
        <begin position="581"/>
        <end position="656"/>
    </location>
</feature>
<dbReference type="PRINTS" id="PR00348">
    <property type="entry name" value="UBIQUITIN"/>
</dbReference>
<dbReference type="InterPro" id="IPR050158">
    <property type="entry name" value="Ubiquitin_ubiquitin-like"/>
</dbReference>
<feature type="repeat" description="Solcar" evidence="10">
    <location>
        <begin position="168"/>
        <end position="262"/>
    </location>
</feature>
<gene>
    <name evidence="14" type="ORF">D9Q98_007017</name>
</gene>
<comment type="similarity">
    <text evidence="4">Belongs to the ubiquitin family.</text>
</comment>
<dbReference type="Pfam" id="PF00240">
    <property type="entry name" value="ubiquitin"/>
    <property type="match status" value="7"/>
</dbReference>
<dbReference type="InterPro" id="IPR029071">
    <property type="entry name" value="Ubiquitin-like_domsf"/>
</dbReference>
<feature type="domain" description="Ubiquitin-like" evidence="13">
    <location>
        <begin position="961"/>
        <end position="1036"/>
    </location>
</feature>
<comment type="caution">
    <text evidence="14">The sequence shown here is derived from an EMBL/GenBank/DDBJ whole genome shotgun (WGS) entry which is preliminary data.</text>
</comment>
<evidence type="ECO:0000256" key="9">
    <source>
        <dbReference type="ARBA" id="ARBA00023242"/>
    </source>
</evidence>
<evidence type="ECO:0000256" key="2">
    <source>
        <dbReference type="ARBA" id="ARBA00004141"/>
    </source>
</evidence>
<evidence type="ECO:0000256" key="7">
    <source>
        <dbReference type="ARBA" id="ARBA00022692"/>
    </source>
</evidence>
<feature type="domain" description="Ubiquitin-like" evidence="13">
    <location>
        <begin position="657"/>
        <end position="732"/>
    </location>
</feature>
<feature type="region of interest" description="Disordered" evidence="11">
    <location>
        <begin position="367"/>
        <end position="412"/>
    </location>
</feature>
<evidence type="ECO:0000256" key="1">
    <source>
        <dbReference type="ARBA" id="ARBA00004123"/>
    </source>
</evidence>
<evidence type="ECO:0000256" key="3">
    <source>
        <dbReference type="ARBA" id="ARBA00004496"/>
    </source>
</evidence>
<evidence type="ECO:0000313" key="15">
    <source>
        <dbReference type="Proteomes" id="UP001055712"/>
    </source>
</evidence>
<keyword evidence="5" id="KW-0963">Cytoplasm</keyword>
<evidence type="ECO:0000259" key="13">
    <source>
        <dbReference type="PROSITE" id="PS50053"/>
    </source>
</evidence>
<dbReference type="InterPro" id="IPR000626">
    <property type="entry name" value="Ubiquitin-like_dom"/>
</dbReference>
<feature type="domain" description="Ubiquitin-like" evidence="13">
    <location>
        <begin position="809"/>
        <end position="884"/>
    </location>
</feature>
<feature type="compositionally biased region" description="Low complexity" evidence="11">
    <location>
        <begin position="399"/>
        <end position="412"/>
    </location>
</feature>
<dbReference type="GO" id="GO:0005634">
    <property type="term" value="C:nucleus"/>
    <property type="evidence" value="ECO:0007669"/>
    <property type="project" value="UniProtKB-SubCell"/>
</dbReference>
<organism evidence="14 15">
    <name type="scientific">Chlorella vulgaris</name>
    <name type="common">Green alga</name>
    <dbReference type="NCBI Taxonomy" id="3077"/>
    <lineage>
        <taxon>Eukaryota</taxon>
        <taxon>Viridiplantae</taxon>
        <taxon>Chlorophyta</taxon>
        <taxon>core chlorophytes</taxon>
        <taxon>Trebouxiophyceae</taxon>
        <taxon>Chlorellales</taxon>
        <taxon>Chlorellaceae</taxon>
        <taxon>Chlorella clade</taxon>
        <taxon>Chlorella</taxon>
    </lineage>
</organism>
<feature type="compositionally biased region" description="Basic and acidic residues" evidence="11">
    <location>
        <begin position="388"/>
        <end position="397"/>
    </location>
</feature>
<evidence type="ECO:0000256" key="11">
    <source>
        <dbReference type="SAM" id="MobiDB-lite"/>
    </source>
</evidence>
<keyword evidence="7 10" id="KW-0812">Transmembrane</keyword>
<reference evidence="14" key="2">
    <citation type="submission" date="2020-11" db="EMBL/GenBank/DDBJ databases">
        <authorList>
            <person name="Cecchin M."/>
            <person name="Marcolungo L."/>
            <person name="Rossato M."/>
            <person name="Girolomoni L."/>
            <person name="Cosentino E."/>
            <person name="Cuine S."/>
            <person name="Li-Beisson Y."/>
            <person name="Delledonne M."/>
            <person name="Ballottari M."/>
        </authorList>
    </citation>
    <scope>NUCLEOTIDE SEQUENCE</scope>
    <source>
        <strain evidence="14">211/11P</strain>
        <tissue evidence="14">Whole cell</tissue>
    </source>
</reference>
<evidence type="ECO:0000256" key="12">
    <source>
        <dbReference type="SAM" id="Phobius"/>
    </source>
</evidence>
<keyword evidence="9" id="KW-0539">Nucleus</keyword>
<dbReference type="InterPro" id="IPR019954">
    <property type="entry name" value="Ubiquitin_CS"/>
</dbReference>
<feature type="transmembrane region" description="Helical" evidence="12">
    <location>
        <begin position="129"/>
        <end position="150"/>
    </location>
</feature>
<dbReference type="Pfam" id="PF00153">
    <property type="entry name" value="Mito_carr"/>
    <property type="match status" value="4"/>
</dbReference>
<dbReference type="Gene3D" id="1.50.40.10">
    <property type="entry name" value="Mitochondrial carrier domain"/>
    <property type="match status" value="1"/>
</dbReference>
<dbReference type="GO" id="GO:0005737">
    <property type="term" value="C:cytoplasm"/>
    <property type="evidence" value="ECO:0007669"/>
    <property type="project" value="UniProtKB-SubCell"/>
</dbReference>
<feature type="domain" description="Ubiquitin-like" evidence="13">
    <location>
        <begin position="733"/>
        <end position="808"/>
    </location>
</feature>
<dbReference type="GO" id="GO:0003729">
    <property type="term" value="F:mRNA binding"/>
    <property type="evidence" value="ECO:0007669"/>
    <property type="project" value="UniProtKB-ARBA"/>
</dbReference>
<evidence type="ECO:0000256" key="6">
    <source>
        <dbReference type="ARBA" id="ARBA00022499"/>
    </source>
</evidence>
<dbReference type="Gene3D" id="3.10.20.90">
    <property type="entry name" value="Phosphatidylinositol 3-kinase Catalytic Subunit, Chain A, domain 1"/>
    <property type="match status" value="7"/>
</dbReference>
<sequence length="1037" mass="113554">MIDAIKRKIAHDKEIGNAISGGIAGAITATVVCPLDVLKTRLQVQGKAGAAMYKGVGGELLLMRLRPTHLTPPTPPHAAASAAARAAARQLAGQGPALHGNTAAAQFSYEAVAAGGLSKIMREEGMKGLYRGLTPTLVALLPNWAVYFTAYERLKTAIGTRVAPQWSTSAGVHMAAAAGAGAATMMITNPLWVIKTRLQTQNMGIRMGASGNPALYRGTLDALLRIAREEGVVGLYSGLGPSLLGVMHVVIQFPLYESLKGRFQRQRGDGSEAINLYELIFASATSKMIASTATYPHEVVRSRMHIAGTGAFTGFARTCRQILAEDGVPGFYRGCMTNLLRTTPAAAVTFTSFELINRQLKLWAETPSSPPRQQLQHREQPKAAASRTTKDEWRQHDGAQQQQQREAAEVQAPVRGASVDAVAAQTVAPVSPPLFAAARLEAGSEGFGRVCATRGWVWPYIAASSRAFKPRQVPVSAYFNFRSPFPAPPPLGQQSPHPTTTGARMQIFVKTLTGKTITLEVESSDTIENVKAKIQDKEGIPPDQQRLIFAGKQLEDGRTLADYNIQKESTLHLVLRLRGGMQIFVKTLTGKTITLEVESSDTIENVKAKIQDKEGIPPDQQRLIFAGKQLEDGRTLADYNIQKESTLHLVLRLRGGMQIFVKTLTGKTITLEVESSDTIENVKAKIQDKEGIPPDQQRLIFAGKQLEDGRTLADYNIQKESTLHLVLRLRGGMQIFVKTLTGKTITLEVESSDTIENVKAKIQDKEGIPPDQQRLIFAGKQLEDGRTLADYNIQKESTLHLVLRLRGGMQIFVKTLTGKTITLEVESSDTIENVKAKIQDKEGIPPDQQRLIFAGKQLEDGRTLADYNIQKESTLHLVLRLRGGMQIFVKTLTGKTITLEVESSDTIENVKAKIQDKEGIPPDQQRLIFAGKQLEDGRTLADYNIQKESTLHLVLRLRGGMQIFVKTLTGKTITLEVESSDTIENVKAKIQDKEGIPPDQQRLIFAGKQLEDGRTLADYNIQKESTLHLVLRLRGGI</sequence>
<feature type="domain" description="Ubiquitin-like" evidence="13">
    <location>
        <begin position="885"/>
        <end position="960"/>
    </location>
</feature>
<keyword evidence="12" id="KW-1133">Transmembrane helix</keyword>
<feature type="transmembrane region" description="Helical" evidence="12">
    <location>
        <begin position="233"/>
        <end position="256"/>
    </location>
</feature>
<name>A0A9D4TJC2_CHLVU</name>
<dbReference type="InterPro" id="IPR023395">
    <property type="entry name" value="MCP_dom_sf"/>
</dbReference>
<dbReference type="FunFam" id="3.10.20.90:FF:000016">
    <property type="entry name" value="Polyubiquitin 3"/>
    <property type="match status" value="7"/>
</dbReference>
<evidence type="ECO:0000256" key="10">
    <source>
        <dbReference type="PROSITE-ProRule" id="PRU00282"/>
    </source>
</evidence>
<evidence type="ECO:0000313" key="14">
    <source>
        <dbReference type="EMBL" id="KAI3427078.1"/>
    </source>
</evidence>
<protein>
    <recommendedName>
        <fullName evidence="13">Ubiquitin-like domain-containing protein</fullName>
    </recommendedName>
</protein>
<dbReference type="InterPro" id="IPR019956">
    <property type="entry name" value="Ubiquitin_dom"/>
</dbReference>
<accession>A0A9D4TJC2</accession>
<dbReference type="PANTHER" id="PTHR10666">
    <property type="entry name" value="UBIQUITIN"/>
    <property type="match status" value="1"/>
</dbReference>
<dbReference type="SMART" id="SM00213">
    <property type="entry name" value="UBQ"/>
    <property type="match status" value="7"/>
</dbReference>
<dbReference type="AlphaFoldDB" id="A0A9D4TJC2"/>
<dbReference type="CDD" id="cd01803">
    <property type="entry name" value="Ubl_ubiquitin"/>
    <property type="match status" value="7"/>
</dbReference>
<dbReference type="PROSITE" id="PS50920">
    <property type="entry name" value="SOLCAR"/>
    <property type="match status" value="3"/>
</dbReference>
<reference evidence="14" key="1">
    <citation type="journal article" date="2019" name="Plant J.">
        <title>Chlorella vulgaris genome assembly and annotation reveals the molecular basis for metabolic acclimation to high light conditions.</title>
        <authorList>
            <person name="Cecchin M."/>
            <person name="Marcolungo L."/>
            <person name="Rossato M."/>
            <person name="Girolomoni L."/>
            <person name="Cosentino E."/>
            <person name="Cuine S."/>
            <person name="Li-Beisson Y."/>
            <person name="Delledonne M."/>
            <person name="Ballottari M."/>
        </authorList>
    </citation>
    <scope>NUCLEOTIDE SEQUENCE</scope>
    <source>
        <strain evidence="14">211/11P</strain>
    </source>
</reference>